<dbReference type="STRING" id="652787.SAMN05216490_4058"/>
<evidence type="ECO:0000259" key="3">
    <source>
        <dbReference type="PROSITE" id="PS50977"/>
    </source>
</evidence>
<sequence>MKNKDLTKQKIIDAVGEVFKTEGQKGLYIVRIAKEAGVDRSLIYQYFGRDIKRLIEAYIVQKDYWLKFFEKINEEVGKRNHEAGKDLIIDVLQKQWQYLSTDMEMQHLILWELSGDSELMRSIHNTRELMAEPILELADQKFKDTIVQFRPIAVLLLGGIYYANVHSIYNGSIICGMDVRSKEGQKTLLKAIQQIIEWAYEHAA</sequence>
<dbReference type="Proteomes" id="UP000199679">
    <property type="component" value="Chromosome I"/>
</dbReference>
<protein>
    <submittedName>
        <fullName evidence="4">Transcriptional regulator, TetR family</fullName>
    </submittedName>
</protein>
<gene>
    <name evidence="4" type="ORF">SAMN05216490_4058</name>
</gene>
<keyword evidence="5" id="KW-1185">Reference proteome</keyword>
<dbReference type="InterPro" id="IPR001647">
    <property type="entry name" value="HTH_TetR"/>
</dbReference>
<name>A0A1H2BE30_MUCMA</name>
<evidence type="ECO:0000256" key="1">
    <source>
        <dbReference type="ARBA" id="ARBA00023125"/>
    </source>
</evidence>
<dbReference type="Gene3D" id="1.10.357.10">
    <property type="entry name" value="Tetracycline Repressor, domain 2"/>
    <property type="match status" value="1"/>
</dbReference>
<feature type="domain" description="HTH tetR-type" evidence="3">
    <location>
        <begin position="5"/>
        <end position="65"/>
    </location>
</feature>
<evidence type="ECO:0000313" key="5">
    <source>
        <dbReference type="Proteomes" id="UP000199679"/>
    </source>
</evidence>
<dbReference type="OrthoDB" id="836882at2"/>
<feature type="DNA-binding region" description="H-T-H motif" evidence="2">
    <location>
        <begin position="28"/>
        <end position="47"/>
    </location>
</feature>
<dbReference type="PROSITE" id="PS50977">
    <property type="entry name" value="HTH_TETR_2"/>
    <property type="match status" value="1"/>
</dbReference>
<dbReference type="Pfam" id="PF00440">
    <property type="entry name" value="TetR_N"/>
    <property type="match status" value="1"/>
</dbReference>
<dbReference type="InterPro" id="IPR009057">
    <property type="entry name" value="Homeodomain-like_sf"/>
</dbReference>
<reference evidence="4 5" key="1">
    <citation type="submission" date="2016-10" db="EMBL/GenBank/DDBJ databases">
        <authorList>
            <person name="de Groot N.N."/>
        </authorList>
    </citation>
    <scope>NUCLEOTIDE SEQUENCE [LARGE SCALE GENOMIC DNA]</scope>
    <source>
        <strain evidence="4 5">MP1X4</strain>
    </source>
</reference>
<dbReference type="EMBL" id="LT629740">
    <property type="protein sequence ID" value="SDT56282.1"/>
    <property type="molecule type" value="Genomic_DNA"/>
</dbReference>
<accession>A0A1H2BE30</accession>
<organism evidence="4 5">
    <name type="scientific">Mucilaginibacter mallensis</name>
    <dbReference type="NCBI Taxonomy" id="652787"/>
    <lineage>
        <taxon>Bacteria</taxon>
        <taxon>Pseudomonadati</taxon>
        <taxon>Bacteroidota</taxon>
        <taxon>Sphingobacteriia</taxon>
        <taxon>Sphingobacteriales</taxon>
        <taxon>Sphingobacteriaceae</taxon>
        <taxon>Mucilaginibacter</taxon>
    </lineage>
</organism>
<evidence type="ECO:0000313" key="4">
    <source>
        <dbReference type="EMBL" id="SDT56282.1"/>
    </source>
</evidence>
<dbReference type="AlphaFoldDB" id="A0A1H2BE30"/>
<keyword evidence="1 2" id="KW-0238">DNA-binding</keyword>
<dbReference type="SUPFAM" id="SSF46689">
    <property type="entry name" value="Homeodomain-like"/>
    <property type="match status" value="1"/>
</dbReference>
<dbReference type="GO" id="GO:0003677">
    <property type="term" value="F:DNA binding"/>
    <property type="evidence" value="ECO:0007669"/>
    <property type="project" value="UniProtKB-UniRule"/>
</dbReference>
<proteinExistence type="predicted"/>
<dbReference type="RefSeq" id="WP_091377286.1">
    <property type="nucleotide sequence ID" value="NZ_LT629740.1"/>
</dbReference>
<evidence type="ECO:0000256" key="2">
    <source>
        <dbReference type="PROSITE-ProRule" id="PRU00335"/>
    </source>
</evidence>